<dbReference type="PANTHER" id="PTHR35024">
    <property type="entry name" value="HYPOTHETICAL CYTOSOLIC PROTEIN"/>
    <property type="match status" value="1"/>
</dbReference>
<dbReference type="InterPro" id="IPR007607">
    <property type="entry name" value="BacA/B"/>
</dbReference>
<dbReference type="Pfam" id="PF04519">
    <property type="entry name" value="Bactofilin"/>
    <property type="match status" value="1"/>
</dbReference>
<protein>
    <recommendedName>
        <fullName evidence="4">Polymer-forming cytoskeletal protein</fullName>
    </recommendedName>
</protein>
<dbReference type="PANTHER" id="PTHR35024:SF4">
    <property type="entry name" value="POLYMER-FORMING CYTOSKELETAL PROTEIN"/>
    <property type="match status" value="1"/>
</dbReference>
<dbReference type="Proteomes" id="UP000051220">
    <property type="component" value="Unassembled WGS sequence"/>
</dbReference>
<evidence type="ECO:0000313" key="2">
    <source>
        <dbReference type="EMBL" id="KRP33395.1"/>
    </source>
</evidence>
<evidence type="ECO:0000313" key="3">
    <source>
        <dbReference type="Proteomes" id="UP000051220"/>
    </source>
</evidence>
<feature type="non-terminal residue" evidence="2">
    <location>
        <position position="1"/>
    </location>
</feature>
<dbReference type="EMBL" id="LIDN01000145">
    <property type="protein sequence ID" value="KRP33395.1"/>
    <property type="molecule type" value="Genomic_DNA"/>
</dbReference>
<evidence type="ECO:0008006" key="4">
    <source>
        <dbReference type="Google" id="ProtNLM"/>
    </source>
</evidence>
<comment type="similarity">
    <text evidence="1">Belongs to the bactofilin family.</text>
</comment>
<evidence type="ECO:0000256" key="1">
    <source>
        <dbReference type="ARBA" id="ARBA00044755"/>
    </source>
</evidence>
<name>A0A0R2XGM8_9BACT</name>
<gene>
    <name evidence="2" type="ORF">ABS33_04780</name>
</gene>
<sequence length="168" mass="18264">TFSALFSYMFNRNNGRKGETLDATFSYPDTQKDNVSRIDSSSPRTAMITDQVEIKGTLAFDGTLEFNGTFEGEIISQGNLTIGSEAIIKAEIQAAKVIIRGKVQGNIIATESIEVCGKAELFGDVQTAKFILSEDAIFRGRSDPIEGKASAPEFAPVFRRLTASPKSR</sequence>
<organism evidence="2 3">
    <name type="scientific">Verrucomicrobia subdivision 6 bacterium BACL9 MAG-120924-bin69</name>
    <dbReference type="NCBI Taxonomy" id="1655635"/>
    <lineage>
        <taxon>Bacteria</taxon>
        <taxon>Pseudomonadati</taxon>
        <taxon>Verrucomicrobiota</taxon>
        <taxon>Verrucomicrobiia</taxon>
        <taxon>Verrucomicrobiales</taxon>
        <taxon>Verrucomicrobia subdivision 6</taxon>
    </lineage>
</organism>
<dbReference type="AlphaFoldDB" id="A0A0R2XGM8"/>
<reference evidence="2 3" key="1">
    <citation type="submission" date="2015-10" db="EMBL/GenBank/DDBJ databases">
        <title>Metagenome-Assembled Genomes uncover a global brackish microbiome.</title>
        <authorList>
            <person name="Hugerth L.W."/>
            <person name="Larsson J."/>
            <person name="Alneberg J."/>
            <person name="Lindh M.V."/>
            <person name="Legrand C."/>
            <person name="Pinhassi J."/>
            <person name="Andersson A.F."/>
        </authorList>
    </citation>
    <scope>NUCLEOTIDE SEQUENCE [LARGE SCALE GENOMIC DNA]</scope>
    <source>
        <strain evidence="2">BACL9 MAG-120924-bin69</strain>
    </source>
</reference>
<accession>A0A0R2XGM8</accession>
<comment type="caution">
    <text evidence="2">The sequence shown here is derived from an EMBL/GenBank/DDBJ whole genome shotgun (WGS) entry which is preliminary data.</text>
</comment>
<proteinExistence type="inferred from homology"/>